<protein>
    <submittedName>
        <fullName evidence="1">Uncharacterized protein</fullName>
    </submittedName>
</protein>
<dbReference type="Proteomes" id="UP001163321">
    <property type="component" value="Chromosome 9"/>
</dbReference>
<organism evidence="1 2">
    <name type="scientific">Peronosclerospora sorghi</name>
    <dbReference type="NCBI Taxonomy" id="230839"/>
    <lineage>
        <taxon>Eukaryota</taxon>
        <taxon>Sar</taxon>
        <taxon>Stramenopiles</taxon>
        <taxon>Oomycota</taxon>
        <taxon>Peronosporomycetes</taxon>
        <taxon>Peronosporales</taxon>
        <taxon>Peronosporaceae</taxon>
        <taxon>Peronosclerospora</taxon>
    </lineage>
</organism>
<proteinExistence type="predicted"/>
<comment type="caution">
    <text evidence="1">The sequence shown here is derived from an EMBL/GenBank/DDBJ whole genome shotgun (WGS) entry which is preliminary data.</text>
</comment>
<gene>
    <name evidence="1" type="ORF">PsorP6_014236</name>
</gene>
<evidence type="ECO:0000313" key="2">
    <source>
        <dbReference type="Proteomes" id="UP001163321"/>
    </source>
</evidence>
<keyword evidence="2" id="KW-1185">Reference proteome</keyword>
<name>A0ACC0VIL5_9STRA</name>
<dbReference type="EMBL" id="CM047588">
    <property type="protein sequence ID" value="KAI9905765.1"/>
    <property type="molecule type" value="Genomic_DNA"/>
</dbReference>
<evidence type="ECO:0000313" key="1">
    <source>
        <dbReference type="EMBL" id="KAI9905765.1"/>
    </source>
</evidence>
<sequence length="123" mass="14421">MRNDKTACVGCRWQKFIQQVKDFKAQLSYSISNLIKYDWSQTRLVSIERRKLREKIQRQKDEEIVCLHQEAIAESAMHAMISRLTLTLTRPRSCTSYQRSSRIARKKKIPSLTAKTNFSGSHM</sequence>
<reference evidence="1 2" key="1">
    <citation type="journal article" date="2022" name="bioRxiv">
        <title>The genome of the oomycete Peronosclerospora sorghi, a cosmopolitan pathogen of maize and sorghum, is inflated with dispersed pseudogenes.</title>
        <authorList>
            <person name="Fletcher K."/>
            <person name="Martin F."/>
            <person name="Isakeit T."/>
            <person name="Cavanaugh K."/>
            <person name="Magill C."/>
            <person name="Michelmore R."/>
        </authorList>
    </citation>
    <scope>NUCLEOTIDE SEQUENCE [LARGE SCALE GENOMIC DNA]</scope>
    <source>
        <strain evidence="1">P6</strain>
    </source>
</reference>
<accession>A0ACC0VIL5</accession>